<dbReference type="Gene3D" id="3.30.70.2970">
    <property type="entry name" value="Protein of unknown function (DUF541), domain 2"/>
    <property type="match status" value="1"/>
</dbReference>
<evidence type="ECO:0000313" key="3">
    <source>
        <dbReference type="Proteomes" id="UP000177130"/>
    </source>
</evidence>
<accession>A0A1G2ME37</accession>
<dbReference type="InterPro" id="IPR052022">
    <property type="entry name" value="26kDa_periplasmic_antigen"/>
</dbReference>
<dbReference type="EMBL" id="MHRK01000062">
    <property type="protein sequence ID" value="OHA21984.1"/>
    <property type="molecule type" value="Genomic_DNA"/>
</dbReference>
<keyword evidence="1" id="KW-0812">Transmembrane</keyword>
<reference evidence="2 3" key="1">
    <citation type="journal article" date="2016" name="Nat. Commun.">
        <title>Thousands of microbial genomes shed light on interconnected biogeochemical processes in an aquifer system.</title>
        <authorList>
            <person name="Anantharaman K."/>
            <person name="Brown C.T."/>
            <person name="Hug L.A."/>
            <person name="Sharon I."/>
            <person name="Castelle C.J."/>
            <person name="Probst A.J."/>
            <person name="Thomas B.C."/>
            <person name="Singh A."/>
            <person name="Wilkins M.J."/>
            <person name="Karaoz U."/>
            <person name="Brodie E.L."/>
            <person name="Williams K.H."/>
            <person name="Hubbard S.S."/>
            <person name="Banfield J.F."/>
        </authorList>
    </citation>
    <scope>NUCLEOTIDE SEQUENCE [LARGE SCALE GENOMIC DNA]</scope>
</reference>
<evidence type="ECO:0000256" key="1">
    <source>
        <dbReference type="SAM" id="Phobius"/>
    </source>
</evidence>
<protein>
    <recommendedName>
        <fullName evidence="4">SIMPL domain-containing protein</fullName>
    </recommendedName>
</protein>
<keyword evidence="1" id="KW-0472">Membrane</keyword>
<organism evidence="2 3">
    <name type="scientific">Candidatus Taylorbacteria bacterium RIFCSPHIGHO2_02_FULL_43_32b</name>
    <dbReference type="NCBI Taxonomy" id="1802306"/>
    <lineage>
        <taxon>Bacteria</taxon>
        <taxon>Candidatus Tayloriibacteriota</taxon>
    </lineage>
</organism>
<sequence>MDQNQNILLSSGVRKAGVVVLSLLALFLLAKSVNEFKTYGVIGKDVAASNTITVTGKGEVVKEPDIATFAFGSTAESLSVAEAQDKSAKAINAIKDFLTQNGVAEKDIKTTNYNIYPRYNWEDATYMRPGRQVLAAYVVSQMVEVKVRKLADAGKLIGGLGELGATDISGLSFGFDKEEVVKSEARNLAVIEAKKQAEAIANSLGVSLGRVVSFNESGEPYYPRAYGMGGADMMKLDSAASMPPITGGESKVISNVTITYELK</sequence>
<name>A0A1G2ME37_9BACT</name>
<dbReference type="InterPro" id="IPR007497">
    <property type="entry name" value="SIMPL/DUF541"/>
</dbReference>
<dbReference type="AlphaFoldDB" id="A0A1G2ME37"/>
<keyword evidence="1" id="KW-1133">Transmembrane helix</keyword>
<dbReference type="GO" id="GO:0006974">
    <property type="term" value="P:DNA damage response"/>
    <property type="evidence" value="ECO:0007669"/>
    <property type="project" value="TreeGrafter"/>
</dbReference>
<feature type="transmembrane region" description="Helical" evidence="1">
    <location>
        <begin position="12"/>
        <end position="30"/>
    </location>
</feature>
<dbReference type="Proteomes" id="UP000177130">
    <property type="component" value="Unassembled WGS sequence"/>
</dbReference>
<proteinExistence type="predicted"/>
<evidence type="ECO:0000313" key="2">
    <source>
        <dbReference type="EMBL" id="OHA21984.1"/>
    </source>
</evidence>
<dbReference type="InterPro" id="IPR010916">
    <property type="entry name" value="TonB_box_CS"/>
</dbReference>
<dbReference type="PROSITE" id="PS00430">
    <property type="entry name" value="TONB_DEPENDENT_REC_1"/>
    <property type="match status" value="1"/>
</dbReference>
<comment type="caution">
    <text evidence="2">The sequence shown here is derived from an EMBL/GenBank/DDBJ whole genome shotgun (WGS) entry which is preliminary data.</text>
</comment>
<dbReference type="Pfam" id="PF04402">
    <property type="entry name" value="SIMPL"/>
    <property type="match status" value="1"/>
</dbReference>
<gene>
    <name evidence="2" type="ORF">A3C72_01150</name>
</gene>
<dbReference type="Gene3D" id="3.30.110.170">
    <property type="entry name" value="Protein of unknown function (DUF541), domain 1"/>
    <property type="match status" value="1"/>
</dbReference>
<evidence type="ECO:0008006" key="4">
    <source>
        <dbReference type="Google" id="ProtNLM"/>
    </source>
</evidence>
<dbReference type="PANTHER" id="PTHR34387:SF1">
    <property type="entry name" value="PERIPLASMIC IMMUNOGENIC PROTEIN"/>
    <property type="match status" value="1"/>
</dbReference>
<dbReference type="STRING" id="1802306.A3C72_01150"/>
<dbReference type="PANTHER" id="PTHR34387">
    <property type="entry name" value="SLR1258 PROTEIN"/>
    <property type="match status" value="1"/>
</dbReference>